<gene>
    <name evidence="1" type="ordered locus">TERMP_00632</name>
</gene>
<dbReference type="PATRIC" id="fig|391623.17.peg.634"/>
<dbReference type="Proteomes" id="UP000007478">
    <property type="component" value="Chromosome"/>
</dbReference>
<reference evidence="1 2" key="1">
    <citation type="journal article" date="2011" name="J. Bacteriol.">
        <title>Complete genome sequence of the hyperthermophilic, piezophilic, heterotrophic, and carboxydotrophic archaeon Thermococcus barophilus MP.</title>
        <authorList>
            <person name="Vannier P."/>
            <person name="Marteinsson V.T."/>
            <person name="Fridjonsson O.H."/>
            <person name="Oger P."/>
            <person name="Jebbar M."/>
        </authorList>
    </citation>
    <scope>NUCLEOTIDE SEQUENCE [LARGE SCALE GENOMIC DNA]</scope>
    <source>
        <strain evidence="2">DSM 11836 / MP</strain>
    </source>
</reference>
<dbReference type="KEGG" id="tba:TERMP_00632"/>
<name>F0LKF1_THEBM</name>
<protein>
    <submittedName>
        <fullName evidence="1">Uncharacterized protein</fullName>
    </submittedName>
</protein>
<evidence type="ECO:0000313" key="1">
    <source>
        <dbReference type="EMBL" id="ADT83609.1"/>
    </source>
</evidence>
<dbReference type="EMBL" id="CP002372">
    <property type="protein sequence ID" value="ADT83609.1"/>
    <property type="molecule type" value="Genomic_DNA"/>
</dbReference>
<proteinExistence type="predicted"/>
<sequence length="189" mass="21351">MLGGVKYGEMKQNPEKVADEIISAARERGIPVKNEDKEKIITAIQKASKIVDKLTGDVSEEKLDALYQALAEKTDDPLYILKRNGIDIEPELEEFRQFLAEISGRKTETEDLKVRTPKTGIPSEVLAIVKGLEFADFSENAMQKAEKELLELIDGLLDDEKNALWVFYAVKLLRLIQRKDLGGIKKFED</sequence>
<dbReference type="HOGENOM" id="CLU_103231_0_0_2"/>
<dbReference type="eggNOG" id="arCOG10341">
    <property type="taxonomic scope" value="Archaea"/>
</dbReference>
<keyword evidence="2" id="KW-1185">Reference proteome</keyword>
<dbReference type="AlphaFoldDB" id="F0LKF1"/>
<organism evidence="1 2">
    <name type="scientific">Thermococcus barophilus (strain DSM 11836 / MP)</name>
    <dbReference type="NCBI Taxonomy" id="391623"/>
    <lineage>
        <taxon>Archaea</taxon>
        <taxon>Methanobacteriati</taxon>
        <taxon>Methanobacteriota</taxon>
        <taxon>Thermococci</taxon>
        <taxon>Thermococcales</taxon>
        <taxon>Thermococcaceae</taxon>
        <taxon>Thermococcus</taxon>
    </lineage>
</organism>
<accession>F0LKF1</accession>
<evidence type="ECO:0000313" key="2">
    <source>
        <dbReference type="Proteomes" id="UP000007478"/>
    </source>
</evidence>